<feature type="compositionally biased region" description="Polar residues" evidence="1">
    <location>
        <begin position="91"/>
        <end position="103"/>
    </location>
</feature>
<feature type="compositionally biased region" description="Low complexity" evidence="1">
    <location>
        <begin position="302"/>
        <end position="315"/>
    </location>
</feature>
<feature type="region of interest" description="Disordered" evidence="1">
    <location>
        <begin position="385"/>
        <end position="432"/>
    </location>
</feature>
<organism evidence="2 3">
    <name type="scientific">Eleginops maclovinus</name>
    <name type="common">Patagonian blennie</name>
    <name type="synonym">Eleginus maclovinus</name>
    <dbReference type="NCBI Taxonomy" id="56733"/>
    <lineage>
        <taxon>Eukaryota</taxon>
        <taxon>Metazoa</taxon>
        <taxon>Chordata</taxon>
        <taxon>Craniata</taxon>
        <taxon>Vertebrata</taxon>
        <taxon>Euteleostomi</taxon>
        <taxon>Actinopterygii</taxon>
        <taxon>Neopterygii</taxon>
        <taxon>Teleostei</taxon>
        <taxon>Neoteleostei</taxon>
        <taxon>Acanthomorphata</taxon>
        <taxon>Eupercaria</taxon>
        <taxon>Perciformes</taxon>
        <taxon>Notothenioidei</taxon>
        <taxon>Eleginopidae</taxon>
        <taxon>Eleginops</taxon>
    </lineage>
</organism>
<evidence type="ECO:0000313" key="2">
    <source>
        <dbReference type="EMBL" id="KAK5868054.1"/>
    </source>
</evidence>
<proteinExistence type="predicted"/>
<feature type="region of interest" description="Disordered" evidence="1">
    <location>
        <begin position="268"/>
        <end position="320"/>
    </location>
</feature>
<comment type="caution">
    <text evidence="2">The sequence shown here is derived from an EMBL/GenBank/DDBJ whole genome shotgun (WGS) entry which is preliminary data.</text>
</comment>
<name>A0AAN7XWR3_ELEMC</name>
<feature type="compositionally biased region" description="Basic and acidic residues" evidence="1">
    <location>
        <begin position="60"/>
        <end position="69"/>
    </location>
</feature>
<feature type="region of interest" description="Disordered" evidence="1">
    <location>
        <begin position="451"/>
        <end position="483"/>
    </location>
</feature>
<dbReference type="AlphaFoldDB" id="A0AAN7XWR3"/>
<accession>A0AAN7XWR3</accession>
<feature type="region of interest" description="Disordered" evidence="1">
    <location>
        <begin position="1"/>
        <end position="110"/>
    </location>
</feature>
<gene>
    <name evidence="2" type="ORF">PBY51_012499</name>
</gene>
<protein>
    <submittedName>
        <fullName evidence="2">Uncharacterized protein</fullName>
    </submittedName>
</protein>
<keyword evidence="3" id="KW-1185">Reference proteome</keyword>
<feature type="compositionally biased region" description="Polar residues" evidence="1">
    <location>
        <begin position="237"/>
        <end position="251"/>
    </location>
</feature>
<feature type="compositionally biased region" description="Basic and acidic residues" evidence="1">
    <location>
        <begin position="400"/>
        <end position="412"/>
    </location>
</feature>
<dbReference type="Proteomes" id="UP001346869">
    <property type="component" value="Unassembled WGS sequence"/>
</dbReference>
<feature type="compositionally biased region" description="Basic residues" evidence="1">
    <location>
        <begin position="20"/>
        <end position="39"/>
    </location>
</feature>
<sequence length="483" mass="54642">MSDSEETDSFWESWTCPPGKGKRKRKKHHKKERKCRKRRNDSTIITDENIPPTNKKKNNKIKEAMDIGKEKKKKQKKKKKKEDLELGGSFTLPQGSGATSNPPSGERLKTDCNKITKKKKKVAFNLSPGNIQPRHPKCFYSSEQSPIKSVLTEPGSCAQVPATHADESQCTSEDINSQDLFITQKAFRTSPLETSSGETSDKAPTSNPQMLSPRNKLHTSTPWEKPHCGRSYKELPFQQQPRKTNTHVQKPNTGLVCLKQEFEEDWLNKADQNPKKKPAVVKKPLEEPTDSKPLPIRKSKKNSTSTSQQSPSCPSELPVPHLKLMESTSTQTENFFTFELCSYLNFYHNSRVAAHHDDLKPLDLSLPQRARKDLGTGLSTLGEIRGDNHKDPGLHTSGFSDRKDGEVEKEPSGQHWSAYMTNSSEDEPQGRTGKLDLTQVRAVQMRLNESFFFKTKGEGRSPRPESPLMKLAQGREVKSRKRR</sequence>
<feature type="compositionally biased region" description="Polar residues" evidence="1">
    <location>
        <begin position="191"/>
        <end position="222"/>
    </location>
</feature>
<reference evidence="2 3" key="1">
    <citation type="journal article" date="2023" name="Genes (Basel)">
        <title>Chromosome-Level Genome Assembly and Circadian Gene Repertoire of the Patagonia Blennie Eleginops maclovinus-The Closest Ancestral Proxy of Antarctic Cryonotothenioids.</title>
        <authorList>
            <person name="Cheng C.C."/>
            <person name="Rivera-Colon A.G."/>
            <person name="Minhas B.F."/>
            <person name="Wilson L."/>
            <person name="Rayamajhi N."/>
            <person name="Vargas-Chacoff L."/>
            <person name="Catchen J.M."/>
        </authorList>
    </citation>
    <scope>NUCLEOTIDE SEQUENCE [LARGE SCALE GENOMIC DNA]</scope>
    <source>
        <strain evidence="2">JMC-PN-2008</strain>
    </source>
</reference>
<feature type="compositionally biased region" description="Basic residues" evidence="1">
    <location>
        <begin position="70"/>
        <end position="80"/>
    </location>
</feature>
<evidence type="ECO:0000256" key="1">
    <source>
        <dbReference type="SAM" id="MobiDB-lite"/>
    </source>
</evidence>
<feature type="region of interest" description="Disordered" evidence="1">
    <location>
        <begin position="182"/>
        <end position="251"/>
    </location>
</feature>
<dbReference type="EMBL" id="JAUZQC010000008">
    <property type="protein sequence ID" value="KAK5868054.1"/>
    <property type="molecule type" value="Genomic_DNA"/>
</dbReference>
<evidence type="ECO:0000313" key="3">
    <source>
        <dbReference type="Proteomes" id="UP001346869"/>
    </source>
</evidence>
<feature type="compositionally biased region" description="Basic and acidic residues" evidence="1">
    <location>
        <begin position="224"/>
        <end position="233"/>
    </location>
</feature>
<reference evidence="2 3" key="2">
    <citation type="journal article" date="2023" name="Mol. Biol. Evol.">
        <title>Genomics of Secondarily Temperate Adaptation in the Only Non-Antarctic Icefish.</title>
        <authorList>
            <person name="Rivera-Colon A.G."/>
            <person name="Rayamajhi N."/>
            <person name="Minhas B.F."/>
            <person name="Madrigal G."/>
            <person name="Bilyk K.T."/>
            <person name="Yoon V."/>
            <person name="Hune M."/>
            <person name="Gregory S."/>
            <person name="Cheng C.H.C."/>
            <person name="Catchen J.M."/>
        </authorList>
    </citation>
    <scope>NUCLEOTIDE SEQUENCE [LARGE SCALE GENOMIC DNA]</scope>
    <source>
        <strain evidence="2">JMC-PN-2008</strain>
    </source>
</reference>